<protein>
    <submittedName>
        <fullName evidence="3">Si:ch211-1a19.3</fullName>
    </submittedName>
</protein>
<evidence type="ECO:0000256" key="1">
    <source>
        <dbReference type="SAM" id="Coils"/>
    </source>
</evidence>
<keyword evidence="2" id="KW-1133">Transmembrane helix</keyword>
<keyword evidence="2" id="KW-0812">Transmembrane</keyword>
<evidence type="ECO:0000256" key="2">
    <source>
        <dbReference type="SAM" id="Phobius"/>
    </source>
</evidence>
<dbReference type="Proteomes" id="UP001108240">
    <property type="component" value="Unplaced"/>
</dbReference>
<keyword evidence="2" id="KW-0472">Membrane</keyword>
<reference evidence="3" key="2">
    <citation type="submission" date="2025-09" db="UniProtKB">
        <authorList>
            <consortium name="Ensembl"/>
        </authorList>
    </citation>
    <scope>IDENTIFICATION</scope>
</reference>
<dbReference type="OMA" id="ADCHQES"/>
<dbReference type="Ensembl" id="ENSCCRT00000161660.1">
    <property type="protein sequence ID" value="ENSCCRP00000140979.1"/>
    <property type="gene ID" value="ENSCCRG00000082209.1"/>
</dbReference>
<feature type="coiled-coil region" evidence="1">
    <location>
        <begin position="99"/>
        <end position="161"/>
    </location>
</feature>
<dbReference type="GeneTree" id="ENSGT00400000024256"/>
<evidence type="ECO:0000313" key="4">
    <source>
        <dbReference type="Proteomes" id="UP001108240"/>
    </source>
</evidence>
<feature type="transmembrane region" description="Helical" evidence="2">
    <location>
        <begin position="21"/>
        <end position="45"/>
    </location>
</feature>
<proteinExistence type="predicted"/>
<evidence type="ECO:0000313" key="3">
    <source>
        <dbReference type="Ensembl" id="ENSCCRP00000140979.1"/>
    </source>
</evidence>
<reference evidence="3" key="1">
    <citation type="submission" date="2025-08" db="UniProtKB">
        <authorList>
            <consortium name="Ensembl"/>
        </authorList>
    </citation>
    <scope>IDENTIFICATION</scope>
</reference>
<accession>A0A9J8A775</accession>
<keyword evidence="1" id="KW-0175">Coiled coil</keyword>
<organism evidence="3 4">
    <name type="scientific">Cyprinus carpio carpio</name>
    <dbReference type="NCBI Taxonomy" id="630221"/>
    <lineage>
        <taxon>Eukaryota</taxon>
        <taxon>Metazoa</taxon>
        <taxon>Chordata</taxon>
        <taxon>Craniata</taxon>
        <taxon>Vertebrata</taxon>
        <taxon>Euteleostomi</taxon>
        <taxon>Actinopterygii</taxon>
        <taxon>Neopterygii</taxon>
        <taxon>Teleostei</taxon>
        <taxon>Ostariophysi</taxon>
        <taxon>Cypriniformes</taxon>
        <taxon>Cyprinidae</taxon>
        <taxon>Cyprininae</taxon>
        <taxon>Cyprinus</taxon>
    </lineage>
</organism>
<sequence length="273" mass="30544">MPALLTHPQPEKMASSKSSQTPCYIVIAFLALWSIISIIIIVVWATSPEMKGASQCRTEMKALKESHEGEKIVWTKERKAYEELVRQGSSNQSALLKQIEQYKEQIQFVNISLNASLQENVIMNGNITILESKIEEYKLIKENLTAVVSLQKDKIEALEHNLTLKIQEMASCEALHLASTHLQTAAEKQKQVCETSNQYLEKQLKECKGVDQHKHENNDQLIDSGAQGITTSSVTLAMIVCLSLLLAPCKCILCLSESYLEYSSGLQSLLCRC</sequence>
<dbReference type="AlphaFoldDB" id="A0A9J8A775"/>
<keyword evidence="4" id="KW-1185">Reference proteome</keyword>
<name>A0A9J8A775_CYPCA</name>